<protein>
    <submittedName>
        <fullName evidence="3">Glutathione-dependent disulfide-bond oxidoreductase</fullName>
    </submittedName>
</protein>
<keyword evidence="4" id="KW-1185">Reference proteome</keyword>
<dbReference type="PANTHER" id="PTHR44051">
    <property type="entry name" value="GLUTATHIONE S-TRANSFERASE-RELATED"/>
    <property type="match status" value="1"/>
</dbReference>
<evidence type="ECO:0000259" key="2">
    <source>
        <dbReference type="PROSITE" id="PS50405"/>
    </source>
</evidence>
<dbReference type="Pfam" id="PF13410">
    <property type="entry name" value="GST_C_2"/>
    <property type="match status" value="1"/>
</dbReference>
<dbReference type="PROSITE" id="PS50405">
    <property type="entry name" value="GST_CTER"/>
    <property type="match status" value="1"/>
</dbReference>
<dbReference type="CDD" id="cd03048">
    <property type="entry name" value="GST_N_Ure2p_like"/>
    <property type="match status" value="1"/>
</dbReference>
<dbReference type="PANTHER" id="PTHR44051:SF22">
    <property type="entry name" value="DISULFIDE-BOND OXIDOREDUCTASE YGHU"/>
    <property type="match status" value="1"/>
</dbReference>
<dbReference type="InterPro" id="IPR010987">
    <property type="entry name" value="Glutathione-S-Trfase_C-like"/>
</dbReference>
<dbReference type="SUPFAM" id="SSF47616">
    <property type="entry name" value="GST C-terminal domain-like"/>
    <property type="match status" value="1"/>
</dbReference>
<comment type="caution">
    <text evidence="3">The sequence shown here is derived from an EMBL/GenBank/DDBJ whole genome shotgun (WGS) entry which is preliminary data.</text>
</comment>
<evidence type="ECO:0000313" key="4">
    <source>
        <dbReference type="Proteomes" id="UP000238949"/>
    </source>
</evidence>
<name>A0A2S9V6U7_9ALTE</name>
<gene>
    <name evidence="3" type="ORF">C6Y40_18365</name>
</gene>
<proteinExistence type="predicted"/>
<dbReference type="InterPro" id="IPR004045">
    <property type="entry name" value="Glutathione_S-Trfase_N"/>
</dbReference>
<organism evidence="3 4">
    <name type="scientific">Alteromonas alba</name>
    <dbReference type="NCBI Taxonomy" id="2079529"/>
    <lineage>
        <taxon>Bacteria</taxon>
        <taxon>Pseudomonadati</taxon>
        <taxon>Pseudomonadota</taxon>
        <taxon>Gammaproteobacteria</taxon>
        <taxon>Alteromonadales</taxon>
        <taxon>Alteromonadaceae</taxon>
        <taxon>Alteromonas/Salinimonas group</taxon>
        <taxon>Alteromonas</taxon>
    </lineage>
</organism>
<accession>A0A2S9V6U7</accession>
<dbReference type="RefSeq" id="WP_105935856.1">
    <property type="nucleotide sequence ID" value="NZ_PVNP01000192.1"/>
</dbReference>
<feature type="domain" description="GST C-terminal" evidence="2">
    <location>
        <begin position="138"/>
        <end position="264"/>
    </location>
</feature>
<dbReference type="Pfam" id="PF02798">
    <property type="entry name" value="GST_N"/>
    <property type="match status" value="1"/>
</dbReference>
<sequence length="286" mass="32017">MSEQYVPPKVWVNDTAGGNKWANINSPESGARFERELPVGEHPLQLYSLGTPNGQKVTIMLEELLAAGVSAAEYDAFLINIGDSDQFSSGFVAVNPNSKIPALVDKSGDQDVNVFESASILVYLAEKFGQFLPAKGFARTQTLNWLFWAQGSAPFLGGGFGHFYAYADEKQEYPINRFAMEAKRQLDVLDKHLAQNTYMAGDEYTIADMAIWPWYGCLALGNLYNAAEFLQVHTYTHVRRWAGQVQSREAVQRGRIVNRTFGEEWEQLRERHEAADIDKVLANKPA</sequence>
<feature type="domain" description="GST N-terminal" evidence="1">
    <location>
        <begin position="45"/>
        <end position="132"/>
    </location>
</feature>
<dbReference type="InterPro" id="IPR036249">
    <property type="entry name" value="Thioredoxin-like_sf"/>
</dbReference>
<dbReference type="CDD" id="cd10292">
    <property type="entry name" value="GST_C_YghU_like"/>
    <property type="match status" value="1"/>
</dbReference>
<dbReference type="Proteomes" id="UP000238949">
    <property type="component" value="Unassembled WGS sequence"/>
</dbReference>
<dbReference type="SFLD" id="SFLDS00019">
    <property type="entry name" value="Glutathione_Transferase_(cytos"/>
    <property type="match status" value="1"/>
</dbReference>
<dbReference type="InterPro" id="IPR036282">
    <property type="entry name" value="Glutathione-S-Trfase_C_sf"/>
</dbReference>
<evidence type="ECO:0000259" key="1">
    <source>
        <dbReference type="PROSITE" id="PS50404"/>
    </source>
</evidence>
<dbReference type="Gene3D" id="1.20.1050.10">
    <property type="match status" value="1"/>
</dbReference>
<reference evidence="4" key="1">
    <citation type="journal article" date="2020" name="Int. J. Syst. Evol. Microbiol.">
        <title>Alteromonas alba sp. nov., a marine bacterium isolated from the seawater of the West Pacific Ocean.</title>
        <authorList>
            <person name="Sun C."/>
            <person name="Wu Y.-H."/>
            <person name="Xamxidin M."/>
            <person name="Cheng H."/>
            <person name="Xu X.-W."/>
        </authorList>
    </citation>
    <scope>NUCLEOTIDE SEQUENCE [LARGE SCALE GENOMIC DNA]</scope>
    <source>
        <strain evidence="4">190</strain>
    </source>
</reference>
<dbReference type="AlphaFoldDB" id="A0A2S9V6U7"/>
<dbReference type="NCBIfam" id="NF008731">
    <property type="entry name" value="PRK11752.1"/>
    <property type="match status" value="1"/>
</dbReference>
<dbReference type="SFLD" id="SFLDG01151">
    <property type="entry name" value="Main.2:_Nu-like"/>
    <property type="match status" value="1"/>
</dbReference>
<dbReference type="OrthoDB" id="9803562at2"/>
<evidence type="ECO:0000313" key="3">
    <source>
        <dbReference type="EMBL" id="PRO72143.1"/>
    </source>
</evidence>
<dbReference type="EMBL" id="PVNP01000192">
    <property type="protein sequence ID" value="PRO72143.1"/>
    <property type="molecule type" value="Genomic_DNA"/>
</dbReference>
<dbReference type="SFLD" id="SFLDG00358">
    <property type="entry name" value="Main_(cytGST)"/>
    <property type="match status" value="1"/>
</dbReference>
<dbReference type="Gene3D" id="3.40.30.10">
    <property type="entry name" value="Glutaredoxin"/>
    <property type="match status" value="1"/>
</dbReference>
<dbReference type="SUPFAM" id="SSF52833">
    <property type="entry name" value="Thioredoxin-like"/>
    <property type="match status" value="1"/>
</dbReference>
<dbReference type="InterPro" id="IPR040079">
    <property type="entry name" value="Glutathione_S-Trfase"/>
</dbReference>
<dbReference type="PROSITE" id="PS50404">
    <property type="entry name" value="GST_NTER"/>
    <property type="match status" value="1"/>
</dbReference>